<feature type="compositionally biased region" description="Acidic residues" evidence="3">
    <location>
        <begin position="71"/>
        <end position="80"/>
    </location>
</feature>
<accession>A0A5A8CKX2</accession>
<dbReference type="Gene3D" id="1.20.930.10">
    <property type="entry name" value="Conserved domain common to transcription factors TFIIS, elongin A, CRSP70"/>
    <property type="match status" value="1"/>
</dbReference>
<evidence type="ECO:0000256" key="3">
    <source>
        <dbReference type="SAM" id="MobiDB-lite"/>
    </source>
</evidence>
<feature type="region of interest" description="Disordered" evidence="3">
    <location>
        <begin position="425"/>
        <end position="444"/>
    </location>
</feature>
<gene>
    <name evidence="5" type="ORF">FNF29_03196</name>
</gene>
<feature type="region of interest" description="Disordered" evidence="3">
    <location>
        <begin position="98"/>
        <end position="165"/>
    </location>
</feature>
<name>A0A5A8CKX2_CAFRO</name>
<organism evidence="5 6">
    <name type="scientific">Cafeteria roenbergensis</name>
    <name type="common">Marine flagellate</name>
    <dbReference type="NCBI Taxonomy" id="33653"/>
    <lineage>
        <taxon>Eukaryota</taxon>
        <taxon>Sar</taxon>
        <taxon>Stramenopiles</taxon>
        <taxon>Bigyra</taxon>
        <taxon>Opalozoa</taxon>
        <taxon>Bicosoecida</taxon>
        <taxon>Cafeteriaceae</taxon>
        <taxon>Cafeteria</taxon>
    </lineage>
</organism>
<reference evidence="5 6" key="1">
    <citation type="submission" date="2019-07" db="EMBL/GenBank/DDBJ databases">
        <title>Genomes of Cafeteria roenbergensis.</title>
        <authorList>
            <person name="Fischer M.G."/>
            <person name="Hackl T."/>
            <person name="Roman M."/>
        </authorList>
    </citation>
    <scope>NUCLEOTIDE SEQUENCE [LARGE SCALE GENOMIC DNA]</scope>
    <source>
        <strain evidence="5 6">BVI</strain>
    </source>
</reference>
<feature type="compositionally biased region" description="Low complexity" evidence="3">
    <location>
        <begin position="58"/>
        <end position="70"/>
    </location>
</feature>
<comment type="similarity">
    <text evidence="1">Belongs to the IWS1 family.</text>
</comment>
<evidence type="ECO:0000313" key="5">
    <source>
        <dbReference type="EMBL" id="KAA0153379.1"/>
    </source>
</evidence>
<protein>
    <recommendedName>
        <fullName evidence="4">TFIIS N-terminal domain-containing protein</fullName>
    </recommendedName>
</protein>
<dbReference type="PROSITE" id="PS51319">
    <property type="entry name" value="TFIIS_N"/>
    <property type="match status" value="1"/>
</dbReference>
<dbReference type="GO" id="GO:0005634">
    <property type="term" value="C:nucleus"/>
    <property type="evidence" value="ECO:0007669"/>
    <property type="project" value="UniProtKB-SubCell"/>
</dbReference>
<dbReference type="GO" id="GO:0016973">
    <property type="term" value="P:poly(A)+ mRNA export from nucleus"/>
    <property type="evidence" value="ECO:0007669"/>
    <property type="project" value="TreeGrafter"/>
</dbReference>
<comment type="subcellular location">
    <subcellularLocation>
        <location evidence="2">Nucleus</location>
    </subcellularLocation>
</comment>
<feature type="compositionally biased region" description="Gly residues" evidence="3">
    <location>
        <begin position="144"/>
        <end position="153"/>
    </location>
</feature>
<feature type="compositionally biased region" description="Basic and acidic residues" evidence="3">
    <location>
        <begin position="462"/>
        <end position="474"/>
    </location>
</feature>
<dbReference type="PANTHER" id="PTHR46010:SF1">
    <property type="entry name" value="PROTEIN IWS1 HOMOLOG"/>
    <property type="match status" value="1"/>
</dbReference>
<dbReference type="Proteomes" id="UP000323011">
    <property type="component" value="Unassembled WGS sequence"/>
</dbReference>
<comment type="caution">
    <text evidence="5">The sequence shown here is derived from an EMBL/GenBank/DDBJ whole genome shotgun (WGS) entry which is preliminary data.</text>
</comment>
<proteinExistence type="inferred from homology"/>
<dbReference type="AlphaFoldDB" id="A0A5A8CKX2"/>
<dbReference type="InterPro" id="IPR017923">
    <property type="entry name" value="TFIIS_N"/>
</dbReference>
<feature type="region of interest" description="Disordered" evidence="3">
    <location>
        <begin position="1"/>
        <end position="83"/>
    </location>
</feature>
<feature type="region of interest" description="Disordered" evidence="3">
    <location>
        <begin position="452"/>
        <end position="474"/>
    </location>
</feature>
<evidence type="ECO:0000259" key="4">
    <source>
        <dbReference type="PROSITE" id="PS51319"/>
    </source>
</evidence>
<sequence length="474" mass="49385">MDDDVAAQLAAIQDTLASGSDSEGAPAAKPKRARKRKLTRPAAAPKSGKSGGKRLKKAAAAAAAAGAAAGDDSDEDDFGDDAAGGMAAELASLRQDAGDALQLEGRRRRVAAAGDGDDSDGEGGGSVPPEDAEPEGEVAEAGRNGRGTKGGTGARASRGKLSDDDKEALSRAILEKMALAAQEDKQARAKGLPAVRKLALLPEVRLCLNNPALHAALLEGVSDDTSHSARGTGGHTSILAVLHEWLRPLRGSRLPELTVRSTVYKLLFGLPVTDFHLRSSKIAPVLLALRIHPEETSANKLFLQRILDSWARVVLNRSSSLRNAMGYVLRAEQESYARSGIDVSKASQHDPIPGMAAAGPKQGEAARDADLLFGDNRTSAAGAAAAAAEPTSLLARRPVAVGLNFLHRVERPMGVEVDGAAVAQGEGSGAGMARGTADKDGNRAKLKRQRQALRRAKISKTTSDHKISIEGRRV</sequence>
<keyword evidence="2" id="KW-0539">Nucleus</keyword>
<feature type="domain" description="TFIIS N-terminal" evidence="4">
    <location>
        <begin position="240"/>
        <end position="317"/>
    </location>
</feature>
<dbReference type="InterPro" id="IPR035441">
    <property type="entry name" value="TFIIS/LEDGF_dom_sf"/>
</dbReference>
<feature type="compositionally biased region" description="Basic residues" evidence="3">
    <location>
        <begin position="29"/>
        <end position="39"/>
    </location>
</feature>
<keyword evidence="6" id="KW-1185">Reference proteome</keyword>
<evidence type="ECO:0000256" key="1">
    <source>
        <dbReference type="ARBA" id="ARBA00037992"/>
    </source>
</evidence>
<dbReference type="InterPro" id="IPR051037">
    <property type="entry name" value="RNAPII_TF_IWS1"/>
</dbReference>
<dbReference type="PANTHER" id="PTHR46010">
    <property type="entry name" value="PROTEIN IWS1 HOMOLOG"/>
    <property type="match status" value="1"/>
</dbReference>
<dbReference type="EMBL" id="VLTN01000016">
    <property type="protein sequence ID" value="KAA0153379.1"/>
    <property type="molecule type" value="Genomic_DNA"/>
</dbReference>
<evidence type="ECO:0000313" key="6">
    <source>
        <dbReference type="Proteomes" id="UP000323011"/>
    </source>
</evidence>
<evidence type="ECO:0000256" key="2">
    <source>
        <dbReference type="PROSITE-ProRule" id="PRU00649"/>
    </source>
</evidence>